<dbReference type="PANTHER" id="PTHR12277:SF64">
    <property type="entry name" value="SUPERFAMILY HYDROLASE, PUTATIVE (AFU_ORTHOLOGUE AFUA_3G01760)-RELATED"/>
    <property type="match status" value="1"/>
</dbReference>
<evidence type="ECO:0008006" key="3">
    <source>
        <dbReference type="Google" id="ProtNLM"/>
    </source>
</evidence>
<dbReference type="GO" id="GO:0008474">
    <property type="term" value="F:palmitoyl-(protein) hydrolase activity"/>
    <property type="evidence" value="ECO:0007669"/>
    <property type="project" value="TreeGrafter"/>
</dbReference>
<name>A0A3N4K1B5_9PEZI</name>
<gene>
    <name evidence="1" type="ORF">L873DRAFT_1666860</name>
</gene>
<protein>
    <recommendedName>
        <fullName evidence="3">Alpha/beta-hydrolase</fullName>
    </recommendedName>
</protein>
<dbReference type="PANTHER" id="PTHR12277">
    <property type="entry name" value="ALPHA/BETA HYDROLASE DOMAIN-CONTAINING PROTEIN"/>
    <property type="match status" value="1"/>
</dbReference>
<dbReference type="InterPro" id="IPR029058">
    <property type="entry name" value="AB_hydrolase_fold"/>
</dbReference>
<dbReference type="Gene3D" id="3.40.50.1820">
    <property type="entry name" value="alpha/beta hydrolase"/>
    <property type="match status" value="1"/>
</dbReference>
<dbReference type="GO" id="GO:0016020">
    <property type="term" value="C:membrane"/>
    <property type="evidence" value="ECO:0007669"/>
    <property type="project" value="TreeGrafter"/>
</dbReference>
<evidence type="ECO:0000313" key="1">
    <source>
        <dbReference type="EMBL" id="RPB04344.1"/>
    </source>
</evidence>
<dbReference type="Proteomes" id="UP000276215">
    <property type="component" value="Unassembled WGS sequence"/>
</dbReference>
<evidence type="ECO:0000313" key="2">
    <source>
        <dbReference type="Proteomes" id="UP000276215"/>
    </source>
</evidence>
<accession>A0A3N4K1B5</accession>
<proteinExistence type="predicted"/>
<dbReference type="AlphaFoldDB" id="A0A3N4K1B5"/>
<dbReference type="OrthoDB" id="10249433at2759"/>
<reference evidence="1 2" key="1">
    <citation type="journal article" date="2018" name="Nat. Ecol. Evol.">
        <title>Pezizomycetes genomes reveal the molecular basis of ectomycorrhizal truffle lifestyle.</title>
        <authorList>
            <person name="Murat C."/>
            <person name="Payen T."/>
            <person name="Noel B."/>
            <person name="Kuo A."/>
            <person name="Morin E."/>
            <person name="Chen J."/>
            <person name="Kohler A."/>
            <person name="Krizsan K."/>
            <person name="Balestrini R."/>
            <person name="Da Silva C."/>
            <person name="Montanini B."/>
            <person name="Hainaut M."/>
            <person name="Levati E."/>
            <person name="Barry K.W."/>
            <person name="Belfiori B."/>
            <person name="Cichocki N."/>
            <person name="Clum A."/>
            <person name="Dockter R.B."/>
            <person name="Fauchery L."/>
            <person name="Guy J."/>
            <person name="Iotti M."/>
            <person name="Le Tacon F."/>
            <person name="Lindquist E.A."/>
            <person name="Lipzen A."/>
            <person name="Malagnac F."/>
            <person name="Mello A."/>
            <person name="Molinier V."/>
            <person name="Miyauchi S."/>
            <person name="Poulain J."/>
            <person name="Riccioni C."/>
            <person name="Rubini A."/>
            <person name="Sitrit Y."/>
            <person name="Splivallo R."/>
            <person name="Traeger S."/>
            <person name="Wang M."/>
            <person name="Zifcakova L."/>
            <person name="Wipf D."/>
            <person name="Zambonelli A."/>
            <person name="Paolocci F."/>
            <person name="Nowrousian M."/>
            <person name="Ottonello S."/>
            <person name="Baldrian P."/>
            <person name="Spatafora J.W."/>
            <person name="Henrissat B."/>
            <person name="Nagy L.G."/>
            <person name="Aury J.M."/>
            <person name="Wincker P."/>
            <person name="Grigoriev I.V."/>
            <person name="Bonfante P."/>
            <person name="Martin F.M."/>
        </authorList>
    </citation>
    <scope>NUCLEOTIDE SEQUENCE [LARGE SCALE GENOMIC DNA]</scope>
    <source>
        <strain evidence="1 2">120613-1</strain>
    </source>
</reference>
<dbReference type="EMBL" id="ML120358">
    <property type="protein sequence ID" value="RPB04344.1"/>
    <property type="molecule type" value="Genomic_DNA"/>
</dbReference>
<sequence length="316" mass="35952">MVMFQNKIIYMPAGVPLGAKREKIEAYRKSCTGIKWRERFRDIKTEDGTLLSYAEATVCSRESADSTKGRRNVLPKIRDLCNGFLRLINIYRNASSTPPRLPFISTILSSLKTQGSSTTYKVIAPSYRGYWTSTGSPSQSGIEKDMKAIFHHLENYNTPSAEFILWGQSIGCGIALKGWANYLHVQHSKRQTPVHIKGLIMETPFVSISSMLVALYPQRWLPYRYLSPFLRNHWDVREAVREIAKKSGGVDILALRAERDELVTREEAEEVEGLLEHISRRDGHIRRTVVTGALHVECIARAQGRSEVINFLKDIR</sequence>
<organism evidence="1 2">
    <name type="scientific">Choiromyces venosus 120613-1</name>
    <dbReference type="NCBI Taxonomy" id="1336337"/>
    <lineage>
        <taxon>Eukaryota</taxon>
        <taxon>Fungi</taxon>
        <taxon>Dikarya</taxon>
        <taxon>Ascomycota</taxon>
        <taxon>Pezizomycotina</taxon>
        <taxon>Pezizomycetes</taxon>
        <taxon>Pezizales</taxon>
        <taxon>Tuberaceae</taxon>
        <taxon>Choiromyces</taxon>
    </lineage>
</organism>
<dbReference type="STRING" id="1336337.A0A3N4K1B5"/>
<keyword evidence="2" id="KW-1185">Reference proteome</keyword>
<dbReference type="SUPFAM" id="SSF53474">
    <property type="entry name" value="alpha/beta-Hydrolases"/>
    <property type="match status" value="1"/>
</dbReference>